<keyword evidence="2" id="KW-1185">Reference proteome</keyword>
<reference evidence="1" key="2">
    <citation type="submission" date="2020-11" db="EMBL/GenBank/DDBJ databases">
        <authorList>
            <person name="McCartney M.A."/>
            <person name="Auch B."/>
            <person name="Kono T."/>
            <person name="Mallez S."/>
            <person name="Becker A."/>
            <person name="Gohl D.M."/>
            <person name="Silverstein K.A.T."/>
            <person name="Koren S."/>
            <person name="Bechman K.B."/>
            <person name="Herman A."/>
            <person name="Abrahante J.E."/>
            <person name="Garbe J."/>
        </authorList>
    </citation>
    <scope>NUCLEOTIDE SEQUENCE</scope>
    <source>
        <strain evidence="1">Duluth1</strain>
        <tissue evidence="1">Whole animal</tissue>
    </source>
</reference>
<reference evidence="1" key="1">
    <citation type="journal article" date="2019" name="bioRxiv">
        <title>The Genome of the Zebra Mussel, Dreissena polymorpha: A Resource for Invasive Species Research.</title>
        <authorList>
            <person name="McCartney M.A."/>
            <person name="Auch B."/>
            <person name="Kono T."/>
            <person name="Mallez S."/>
            <person name="Zhang Y."/>
            <person name="Obille A."/>
            <person name="Becker A."/>
            <person name="Abrahante J.E."/>
            <person name="Garbe J."/>
            <person name="Badalamenti J.P."/>
            <person name="Herman A."/>
            <person name="Mangelson H."/>
            <person name="Liachko I."/>
            <person name="Sullivan S."/>
            <person name="Sone E.D."/>
            <person name="Koren S."/>
            <person name="Silverstein K.A.T."/>
            <person name="Beckman K.B."/>
            <person name="Gohl D.M."/>
        </authorList>
    </citation>
    <scope>NUCLEOTIDE SEQUENCE</scope>
    <source>
        <strain evidence="1">Duluth1</strain>
        <tissue evidence="1">Whole animal</tissue>
    </source>
</reference>
<name>A0A9D4H5E4_DREPO</name>
<dbReference type="AlphaFoldDB" id="A0A9D4H5E4"/>
<evidence type="ECO:0000313" key="1">
    <source>
        <dbReference type="EMBL" id="KAH3825647.1"/>
    </source>
</evidence>
<gene>
    <name evidence="1" type="ORF">DPMN_127528</name>
</gene>
<accession>A0A9D4H5E4</accession>
<dbReference type="Proteomes" id="UP000828390">
    <property type="component" value="Unassembled WGS sequence"/>
</dbReference>
<evidence type="ECO:0000313" key="2">
    <source>
        <dbReference type="Proteomes" id="UP000828390"/>
    </source>
</evidence>
<organism evidence="1 2">
    <name type="scientific">Dreissena polymorpha</name>
    <name type="common">Zebra mussel</name>
    <name type="synonym">Mytilus polymorpha</name>
    <dbReference type="NCBI Taxonomy" id="45954"/>
    <lineage>
        <taxon>Eukaryota</taxon>
        <taxon>Metazoa</taxon>
        <taxon>Spiralia</taxon>
        <taxon>Lophotrochozoa</taxon>
        <taxon>Mollusca</taxon>
        <taxon>Bivalvia</taxon>
        <taxon>Autobranchia</taxon>
        <taxon>Heteroconchia</taxon>
        <taxon>Euheterodonta</taxon>
        <taxon>Imparidentia</taxon>
        <taxon>Neoheterodontei</taxon>
        <taxon>Myida</taxon>
        <taxon>Dreissenoidea</taxon>
        <taxon>Dreissenidae</taxon>
        <taxon>Dreissena</taxon>
    </lineage>
</organism>
<proteinExistence type="predicted"/>
<protein>
    <submittedName>
        <fullName evidence="1">Uncharacterized protein</fullName>
    </submittedName>
</protein>
<sequence>MLVQCNLPLSASRSSWRWMTRNLGLSGQQDRATSCQTTSTSGTPVHNTEKYLYTIHRCLNRIRPGPEEHLYTIQKGLNSIRPKTKGRLYETQSSICTQYTGA</sequence>
<dbReference type="EMBL" id="JAIWYP010000005">
    <property type="protein sequence ID" value="KAH3825647.1"/>
    <property type="molecule type" value="Genomic_DNA"/>
</dbReference>
<comment type="caution">
    <text evidence="1">The sequence shown here is derived from an EMBL/GenBank/DDBJ whole genome shotgun (WGS) entry which is preliminary data.</text>
</comment>